<reference evidence="3 4" key="1">
    <citation type="submission" date="2020-03" db="EMBL/GenBank/DDBJ databases">
        <title>Spirochaetal bacteria isolated from arthropods constitute a novel genus Entomospira genus novum within the order Spirochaetales.</title>
        <authorList>
            <person name="Grana-Miraglia L."/>
            <person name="Sikutova S."/>
            <person name="Fingerle V."/>
            <person name="Sing A."/>
            <person name="Castillo-Ramirez S."/>
            <person name="Margos G."/>
            <person name="Rudolf I."/>
        </authorList>
    </citation>
    <scope>NUCLEOTIDE SEQUENCE [LARGE SCALE GENOMIC DNA]</scope>
    <source>
        <strain evidence="3 4">BR193</strain>
    </source>
</reference>
<keyword evidence="2" id="KW-0472">Membrane</keyword>
<feature type="transmembrane region" description="Helical" evidence="2">
    <location>
        <begin position="70"/>
        <end position="90"/>
    </location>
</feature>
<keyword evidence="4" id="KW-1185">Reference proteome</keyword>
<accession>A0A968KUA6</accession>
<protein>
    <submittedName>
        <fullName evidence="3">Uncharacterized protein</fullName>
    </submittedName>
</protein>
<dbReference type="AlphaFoldDB" id="A0A968KUA6"/>
<dbReference type="EMBL" id="JAATLJ010000002">
    <property type="protein sequence ID" value="NIZ41266.1"/>
    <property type="molecule type" value="Genomic_DNA"/>
</dbReference>
<comment type="caution">
    <text evidence="3">The sequence shown here is derived from an EMBL/GenBank/DDBJ whole genome shotgun (WGS) entry which is preliminary data.</text>
</comment>
<evidence type="ECO:0000256" key="2">
    <source>
        <dbReference type="SAM" id="Phobius"/>
    </source>
</evidence>
<evidence type="ECO:0000313" key="4">
    <source>
        <dbReference type="Proteomes" id="UP000711995"/>
    </source>
</evidence>
<proteinExistence type="predicted"/>
<organism evidence="3 4">
    <name type="scientific">Entomospira entomophila</name>
    <dbReference type="NCBI Taxonomy" id="2719988"/>
    <lineage>
        <taxon>Bacteria</taxon>
        <taxon>Pseudomonadati</taxon>
        <taxon>Spirochaetota</taxon>
        <taxon>Spirochaetia</taxon>
        <taxon>Spirochaetales</taxon>
        <taxon>Spirochaetaceae</taxon>
        <taxon>Entomospira</taxon>
    </lineage>
</organism>
<evidence type="ECO:0000313" key="3">
    <source>
        <dbReference type="EMBL" id="NIZ41266.1"/>
    </source>
</evidence>
<keyword evidence="2" id="KW-0812">Transmembrane</keyword>
<keyword evidence="2" id="KW-1133">Transmembrane helix</keyword>
<dbReference type="RefSeq" id="WP_167700888.1">
    <property type="nucleotide sequence ID" value="NZ_CP118175.1"/>
</dbReference>
<dbReference type="Proteomes" id="UP000711995">
    <property type="component" value="Unassembled WGS sequence"/>
</dbReference>
<sequence length="230" mass="25427">MKDNFKKNKKNQFNRNRDHKSGDYDNDDYDNNRYQDDDQYNNNDDGDDDYNDDEEDSERGNSAHRVNSRASYGAIGAIFVIGAIVSMFMISSDPVIDTSPLAQEALSSGISQYLAIGSLLLAADQEGMVQDPIIIHDGTAESTQIAIWDYAAEDGDYVEVWADGVLVTPAFMIKHRPLIMNIPIGSTVTIRGIRDGGGGITYAVNYGVNHTTYFNTAPLNGENTYTFVVQ</sequence>
<gene>
    <name evidence="3" type="ORF">HCT14_07090</name>
</gene>
<feature type="region of interest" description="Disordered" evidence="1">
    <location>
        <begin position="1"/>
        <end position="66"/>
    </location>
</feature>
<feature type="compositionally biased region" description="Acidic residues" evidence="1">
    <location>
        <begin position="44"/>
        <end position="57"/>
    </location>
</feature>
<name>A0A968KUA6_9SPIO</name>
<evidence type="ECO:0000256" key="1">
    <source>
        <dbReference type="SAM" id="MobiDB-lite"/>
    </source>
</evidence>